<organism evidence="1 2">
    <name type="scientific">Chondrus crispus</name>
    <name type="common">Carrageen Irish moss</name>
    <name type="synonym">Polymorpha crispa</name>
    <dbReference type="NCBI Taxonomy" id="2769"/>
    <lineage>
        <taxon>Eukaryota</taxon>
        <taxon>Rhodophyta</taxon>
        <taxon>Florideophyceae</taxon>
        <taxon>Rhodymeniophycidae</taxon>
        <taxon>Gigartinales</taxon>
        <taxon>Gigartinaceae</taxon>
        <taxon>Chondrus</taxon>
    </lineage>
</organism>
<dbReference type="EMBL" id="HG001734">
    <property type="protein sequence ID" value="CDF35534.1"/>
    <property type="molecule type" value="Genomic_DNA"/>
</dbReference>
<dbReference type="Gramene" id="CDF35534">
    <property type="protein sequence ID" value="CDF35534"/>
    <property type="gene ID" value="CHC_T00004047001"/>
</dbReference>
<proteinExistence type="predicted"/>
<name>R7QBV7_CHOCR</name>
<protein>
    <submittedName>
        <fullName evidence="1">Uncharacterized protein</fullName>
    </submittedName>
</protein>
<accession>R7QBV7</accession>
<gene>
    <name evidence="1" type="ORF">CHC_T00004047001</name>
</gene>
<dbReference type="GeneID" id="17323073"/>
<dbReference type="Proteomes" id="UP000012073">
    <property type="component" value="Unassembled WGS sequence"/>
</dbReference>
<keyword evidence="2" id="KW-1185">Reference proteome</keyword>
<evidence type="ECO:0000313" key="1">
    <source>
        <dbReference type="EMBL" id="CDF35534.1"/>
    </source>
</evidence>
<evidence type="ECO:0000313" key="2">
    <source>
        <dbReference type="Proteomes" id="UP000012073"/>
    </source>
</evidence>
<sequence>MQYSYACGCSYGKASGISARCGRTSGTHDATLQRSKQYVTHVAQHCHVLALRTSAFAPSLRHRCAIIAPPCFHCEPRRGRLAKSASCHL</sequence>
<dbReference type="RefSeq" id="XP_005715353.1">
    <property type="nucleotide sequence ID" value="XM_005715296.1"/>
</dbReference>
<dbReference type="KEGG" id="ccp:CHC_T00004047001"/>
<reference evidence="2" key="1">
    <citation type="journal article" date="2013" name="Proc. Natl. Acad. Sci. U.S.A.">
        <title>Genome structure and metabolic features in the red seaweed Chondrus crispus shed light on evolution of the Archaeplastida.</title>
        <authorList>
            <person name="Collen J."/>
            <person name="Porcel B."/>
            <person name="Carre W."/>
            <person name="Ball S.G."/>
            <person name="Chaparro C."/>
            <person name="Tonon T."/>
            <person name="Barbeyron T."/>
            <person name="Michel G."/>
            <person name="Noel B."/>
            <person name="Valentin K."/>
            <person name="Elias M."/>
            <person name="Artiguenave F."/>
            <person name="Arun A."/>
            <person name="Aury J.M."/>
            <person name="Barbosa-Neto J.F."/>
            <person name="Bothwell J.H."/>
            <person name="Bouget F.Y."/>
            <person name="Brillet L."/>
            <person name="Cabello-Hurtado F."/>
            <person name="Capella-Gutierrez S."/>
            <person name="Charrier B."/>
            <person name="Cladiere L."/>
            <person name="Cock J.M."/>
            <person name="Coelho S.M."/>
            <person name="Colleoni C."/>
            <person name="Czjzek M."/>
            <person name="Da Silva C."/>
            <person name="Delage L."/>
            <person name="Denoeud F."/>
            <person name="Deschamps P."/>
            <person name="Dittami S.M."/>
            <person name="Gabaldon T."/>
            <person name="Gachon C.M."/>
            <person name="Groisillier A."/>
            <person name="Herve C."/>
            <person name="Jabbari K."/>
            <person name="Katinka M."/>
            <person name="Kloareg B."/>
            <person name="Kowalczyk N."/>
            <person name="Labadie K."/>
            <person name="Leblanc C."/>
            <person name="Lopez P.J."/>
            <person name="McLachlan D.H."/>
            <person name="Meslet-Cladiere L."/>
            <person name="Moustafa A."/>
            <person name="Nehr Z."/>
            <person name="Nyvall Collen P."/>
            <person name="Panaud O."/>
            <person name="Partensky F."/>
            <person name="Poulain J."/>
            <person name="Rensing S.A."/>
            <person name="Rousvoal S."/>
            <person name="Samson G."/>
            <person name="Symeonidi A."/>
            <person name="Weissenbach J."/>
            <person name="Zambounis A."/>
            <person name="Wincker P."/>
            <person name="Boyen C."/>
        </authorList>
    </citation>
    <scope>NUCLEOTIDE SEQUENCE [LARGE SCALE GENOMIC DNA]</scope>
    <source>
        <strain evidence="2">cv. Stackhouse</strain>
    </source>
</reference>
<dbReference type="AlphaFoldDB" id="R7QBV7"/>